<dbReference type="SUPFAM" id="SSF82549">
    <property type="entry name" value="DAK1/DegV-like"/>
    <property type="match status" value="1"/>
</dbReference>
<dbReference type="PROSITE" id="PS51481">
    <property type="entry name" value="DHAK"/>
    <property type="match status" value="1"/>
</dbReference>
<dbReference type="InterPro" id="IPR004007">
    <property type="entry name" value="DhaL_dom"/>
</dbReference>
<evidence type="ECO:0000256" key="8">
    <source>
        <dbReference type="ARBA" id="ARBA00022840"/>
    </source>
</evidence>
<evidence type="ECO:0000256" key="11">
    <source>
        <dbReference type="SAM" id="MobiDB-lite"/>
    </source>
</evidence>
<evidence type="ECO:0000256" key="6">
    <source>
        <dbReference type="ARBA" id="ARBA00022777"/>
    </source>
</evidence>
<feature type="domain" description="DhaL" evidence="12">
    <location>
        <begin position="419"/>
        <end position="626"/>
    </location>
</feature>
<name>A0A139AXA8_GONPJ</name>
<dbReference type="GO" id="GO:0004371">
    <property type="term" value="F:glycerone kinase activity"/>
    <property type="evidence" value="ECO:0007669"/>
    <property type="project" value="UniProtKB-EC"/>
</dbReference>
<organism evidence="14 15">
    <name type="scientific">Gonapodya prolifera (strain JEL478)</name>
    <name type="common">Monoblepharis prolifera</name>
    <dbReference type="NCBI Taxonomy" id="1344416"/>
    <lineage>
        <taxon>Eukaryota</taxon>
        <taxon>Fungi</taxon>
        <taxon>Fungi incertae sedis</taxon>
        <taxon>Chytridiomycota</taxon>
        <taxon>Chytridiomycota incertae sedis</taxon>
        <taxon>Monoblepharidomycetes</taxon>
        <taxon>Monoblepharidales</taxon>
        <taxon>Gonapodyaceae</taxon>
        <taxon>Gonapodya</taxon>
    </lineage>
</organism>
<dbReference type="STRING" id="1344416.A0A139AXA8"/>
<dbReference type="OMA" id="ALNMNGF"/>
<dbReference type="PANTHER" id="PTHR28629:SF4">
    <property type="entry name" value="TRIOKINASE_FMN CYCLASE"/>
    <property type="match status" value="1"/>
</dbReference>
<evidence type="ECO:0000256" key="1">
    <source>
        <dbReference type="ARBA" id="ARBA00003264"/>
    </source>
</evidence>
<evidence type="ECO:0000256" key="4">
    <source>
        <dbReference type="ARBA" id="ARBA00022679"/>
    </source>
</evidence>
<proteinExistence type="inferred from homology"/>
<evidence type="ECO:0000256" key="10">
    <source>
        <dbReference type="ARBA" id="ARBA00048898"/>
    </source>
</evidence>
<evidence type="ECO:0000256" key="2">
    <source>
        <dbReference type="ARBA" id="ARBA00004778"/>
    </source>
</evidence>
<gene>
    <name evidence="14" type="ORF">M427DRAFT_65980</name>
</gene>
<dbReference type="AlphaFoldDB" id="A0A139AXA8"/>
<evidence type="ECO:0000313" key="14">
    <source>
        <dbReference type="EMBL" id="KXS21213.1"/>
    </source>
</evidence>
<dbReference type="FunFam" id="3.30.1180.20:FF:000001">
    <property type="entry name" value="Dihydroxyacetone kinase 1"/>
    <property type="match status" value="1"/>
</dbReference>
<dbReference type="UniPathway" id="UPA00617">
    <property type="reaction ID" value="UER00669"/>
</dbReference>
<dbReference type="Gene3D" id="3.30.1180.20">
    <property type="entry name" value="Dihydroxyacetone kinase, domain 2"/>
    <property type="match status" value="1"/>
</dbReference>
<evidence type="ECO:0000256" key="7">
    <source>
        <dbReference type="ARBA" id="ARBA00022798"/>
    </source>
</evidence>
<comment type="similarity">
    <text evidence="3">Belongs to the dihydroxyacetone kinase (DAK) family.</text>
</comment>
<dbReference type="FunFam" id="3.40.50.10440:FF:000001">
    <property type="entry name" value="Dihydroxyacetone kinase, DhaK subunit"/>
    <property type="match status" value="1"/>
</dbReference>
<dbReference type="InterPro" id="IPR036117">
    <property type="entry name" value="DhaL_dom_sf"/>
</dbReference>
<dbReference type="SMART" id="SM01120">
    <property type="entry name" value="Dak2"/>
    <property type="match status" value="1"/>
</dbReference>
<feature type="compositionally biased region" description="Basic and acidic residues" evidence="11">
    <location>
        <begin position="384"/>
        <end position="393"/>
    </location>
</feature>
<dbReference type="Gene3D" id="1.25.40.340">
    <property type="match status" value="1"/>
</dbReference>
<keyword evidence="7" id="KW-0319">Glycerol metabolism</keyword>
<dbReference type="OrthoDB" id="1724672at2759"/>
<keyword evidence="4" id="KW-0808">Transferase</keyword>
<dbReference type="GO" id="GO:0019588">
    <property type="term" value="P:anaerobic glycerol catabolic process"/>
    <property type="evidence" value="ECO:0007669"/>
    <property type="project" value="UniProtKB-UniPathway"/>
</dbReference>
<evidence type="ECO:0000256" key="9">
    <source>
        <dbReference type="ARBA" id="ARBA00047974"/>
    </source>
</evidence>
<dbReference type="Pfam" id="PF02734">
    <property type="entry name" value="Dak2"/>
    <property type="match status" value="1"/>
</dbReference>
<dbReference type="PROSITE" id="PS51480">
    <property type="entry name" value="DHAL"/>
    <property type="match status" value="1"/>
</dbReference>
<feature type="domain" description="DhaK" evidence="13">
    <location>
        <begin position="12"/>
        <end position="367"/>
    </location>
</feature>
<dbReference type="PANTHER" id="PTHR28629">
    <property type="entry name" value="TRIOKINASE/FMN CYCLASE"/>
    <property type="match status" value="1"/>
</dbReference>
<evidence type="ECO:0000313" key="15">
    <source>
        <dbReference type="Proteomes" id="UP000070544"/>
    </source>
</evidence>
<feature type="compositionally biased region" description="Basic and acidic residues" evidence="11">
    <location>
        <begin position="401"/>
        <end position="414"/>
    </location>
</feature>
<dbReference type="SUPFAM" id="SSF101473">
    <property type="entry name" value="DhaL-like"/>
    <property type="match status" value="1"/>
</dbReference>
<evidence type="ECO:0000259" key="13">
    <source>
        <dbReference type="PROSITE" id="PS51481"/>
    </source>
</evidence>
<dbReference type="Proteomes" id="UP000070544">
    <property type="component" value="Unassembled WGS sequence"/>
</dbReference>
<accession>A0A139AXA8</accession>
<dbReference type="GO" id="GO:0050354">
    <property type="term" value="F:triokinase activity"/>
    <property type="evidence" value="ECO:0007669"/>
    <property type="project" value="UniProtKB-EC"/>
</dbReference>
<evidence type="ECO:0000256" key="5">
    <source>
        <dbReference type="ARBA" id="ARBA00022741"/>
    </source>
</evidence>
<comment type="pathway">
    <text evidence="2">Polyol metabolism; glycerol fermentation; glycerone phosphate from glycerol (oxidative route): step 2/2.</text>
</comment>
<comment type="catalytic activity">
    <reaction evidence="9">
        <text>D-glyceraldehyde + ATP = D-glyceraldehyde 3-phosphate + ADP + H(+)</text>
        <dbReference type="Rhea" id="RHEA:13941"/>
        <dbReference type="ChEBI" id="CHEBI:15378"/>
        <dbReference type="ChEBI" id="CHEBI:17378"/>
        <dbReference type="ChEBI" id="CHEBI:30616"/>
        <dbReference type="ChEBI" id="CHEBI:59776"/>
        <dbReference type="ChEBI" id="CHEBI:456216"/>
        <dbReference type="EC" id="2.7.1.28"/>
    </reaction>
</comment>
<comment type="catalytic activity">
    <reaction evidence="10">
        <text>dihydroxyacetone + ATP = dihydroxyacetone phosphate + ADP + H(+)</text>
        <dbReference type="Rhea" id="RHEA:15773"/>
        <dbReference type="ChEBI" id="CHEBI:15378"/>
        <dbReference type="ChEBI" id="CHEBI:16016"/>
        <dbReference type="ChEBI" id="CHEBI:30616"/>
        <dbReference type="ChEBI" id="CHEBI:57642"/>
        <dbReference type="ChEBI" id="CHEBI:456216"/>
        <dbReference type="EC" id="2.7.1.29"/>
    </reaction>
</comment>
<dbReference type="InterPro" id="IPR050861">
    <property type="entry name" value="Dihydroxyacetone_Kinase"/>
</dbReference>
<dbReference type="GO" id="GO:0005524">
    <property type="term" value="F:ATP binding"/>
    <property type="evidence" value="ECO:0007669"/>
    <property type="project" value="UniProtKB-KW"/>
</dbReference>
<dbReference type="Gene3D" id="3.40.50.10440">
    <property type="entry name" value="Dihydroxyacetone kinase, domain 1"/>
    <property type="match status" value="1"/>
</dbReference>
<keyword evidence="15" id="KW-1185">Reference proteome</keyword>
<keyword evidence="5" id="KW-0547">Nucleotide-binding</keyword>
<dbReference type="GO" id="GO:0005829">
    <property type="term" value="C:cytosol"/>
    <property type="evidence" value="ECO:0007669"/>
    <property type="project" value="TreeGrafter"/>
</dbReference>
<reference evidence="14 15" key="1">
    <citation type="journal article" date="2015" name="Genome Biol. Evol.">
        <title>Phylogenomic analyses indicate that early fungi evolved digesting cell walls of algal ancestors of land plants.</title>
        <authorList>
            <person name="Chang Y."/>
            <person name="Wang S."/>
            <person name="Sekimoto S."/>
            <person name="Aerts A.L."/>
            <person name="Choi C."/>
            <person name="Clum A."/>
            <person name="LaButti K.M."/>
            <person name="Lindquist E.A."/>
            <person name="Yee Ngan C."/>
            <person name="Ohm R.A."/>
            <person name="Salamov A.A."/>
            <person name="Grigoriev I.V."/>
            <person name="Spatafora J.W."/>
            <person name="Berbee M.L."/>
        </authorList>
    </citation>
    <scope>NUCLEOTIDE SEQUENCE [LARGE SCALE GENOMIC DNA]</scope>
    <source>
        <strain evidence="14 15">JEL478</strain>
    </source>
</reference>
<sequence>MADAAGKKFVNDPSTVVLDSLKGLCALNPDLELLEEHKVLYHRPITTTYLDSQVHLISGGGSGHEPSHAGLVGDGMLSAAVCGDVFASPSSQAVLEAIKKCGGKKGVLLVVKNYTGDRLQFSLALSQARALGIETDMVIVGDDAAIGQGEKEFAGRRGLAGTVLIHKIVGSWARKGTPLSALARLASQLSTQLLTLSASLTPISLPGRSATFSIPEDSYELGLGIHGEPGASTVRFEGSKEVVDRIVDGLVGEGSSGRGYREVKEGDKIAVLINNLGGVSGLEMGVVVKDVVEALRSRGLAPSRLYSAPLMTSLDMRGVSVTLLRLPRAEDPKPDILNGGISEEWESLWTESGVLEALDDYVGVTAWPERGGAPVTRTVPSEEVPAKGAEERCSGTGGDTSKGKEKAETETKGGYKEAPKLRTLLKTACEALIAATAELNTLDSHSGDGDTGTTLSSGARALLDADAAGTLRYDDPAECFAEIQRVLATSMGGTMGALIGVWVGAVAEFLRQGKERTREEGEDLWDNLNGKAWAESVQIATKALSTVSGAKYGGRTLLDSLSPFASTLVFSGDVDVAARSAKMGARATEDIEHATHGRASYVGRSLKGHMDPGAVAVWRITEAIAAQTERWYEEERQAKMGMGGGGPGNMRQQFGGAFGSGVITMGGGGGRGDKKIMFG</sequence>
<dbReference type="EMBL" id="KQ965733">
    <property type="protein sequence ID" value="KXS21213.1"/>
    <property type="molecule type" value="Genomic_DNA"/>
</dbReference>
<comment type="function">
    <text evidence="1">Catalyzes both the phosphorylation of dihydroxyacetone and of glyceraldehyde.</text>
</comment>
<evidence type="ECO:0000256" key="3">
    <source>
        <dbReference type="ARBA" id="ARBA00008757"/>
    </source>
</evidence>
<protein>
    <submittedName>
        <fullName evidence="14">Dak1-domain-containing protein</fullName>
    </submittedName>
</protein>
<evidence type="ECO:0000259" key="12">
    <source>
        <dbReference type="PROSITE" id="PS51480"/>
    </source>
</evidence>
<dbReference type="InterPro" id="IPR004006">
    <property type="entry name" value="DhaK_dom"/>
</dbReference>
<feature type="region of interest" description="Disordered" evidence="11">
    <location>
        <begin position="372"/>
        <end position="414"/>
    </location>
</feature>
<keyword evidence="8" id="KW-0067">ATP-binding</keyword>
<dbReference type="Pfam" id="PF02733">
    <property type="entry name" value="Dak1"/>
    <property type="match status" value="1"/>
</dbReference>
<keyword evidence="6" id="KW-0418">Kinase</keyword>